<dbReference type="GO" id="GO:0003989">
    <property type="term" value="F:acetyl-CoA carboxylase activity"/>
    <property type="evidence" value="ECO:0007669"/>
    <property type="project" value="InterPro"/>
</dbReference>
<dbReference type="EMBL" id="JBEDUW010000007">
    <property type="protein sequence ID" value="KAK9910498.1"/>
    <property type="molecule type" value="Genomic_DNA"/>
</dbReference>
<dbReference type="GO" id="GO:0016743">
    <property type="term" value="F:carboxyl- or carbamoyltransferase activity"/>
    <property type="evidence" value="ECO:0007669"/>
    <property type="project" value="InterPro"/>
</dbReference>
<reference evidence="1 2" key="1">
    <citation type="journal article" date="2023" name="G3 (Bethesda)">
        <title>A chromosome-length genome assembly and annotation of blackberry (Rubus argutus, cv. 'Hillquist').</title>
        <authorList>
            <person name="Bruna T."/>
            <person name="Aryal R."/>
            <person name="Dudchenko O."/>
            <person name="Sargent D.J."/>
            <person name="Mead D."/>
            <person name="Buti M."/>
            <person name="Cavallini A."/>
            <person name="Hytonen T."/>
            <person name="Andres J."/>
            <person name="Pham M."/>
            <person name="Weisz D."/>
            <person name="Mascagni F."/>
            <person name="Usai G."/>
            <person name="Natali L."/>
            <person name="Bassil N."/>
            <person name="Fernandez G.E."/>
            <person name="Lomsadze A."/>
            <person name="Armour M."/>
            <person name="Olukolu B."/>
            <person name="Poorten T."/>
            <person name="Britton C."/>
            <person name="Davik J."/>
            <person name="Ashrafi H."/>
            <person name="Aiden E.L."/>
            <person name="Borodovsky M."/>
            <person name="Worthington M."/>
        </authorList>
    </citation>
    <scope>NUCLEOTIDE SEQUENCE [LARGE SCALE GENOMIC DNA]</scope>
    <source>
        <strain evidence="1">PI 553951</strain>
    </source>
</reference>
<accession>A0AAW1VQA7</accession>
<keyword evidence="2" id="KW-1185">Reference proteome</keyword>
<dbReference type="InterPro" id="IPR001095">
    <property type="entry name" value="Acetyl_CoA_COase_a_su"/>
</dbReference>
<organism evidence="1 2">
    <name type="scientific">Rubus argutus</name>
    <name type="common">Southern blackberry</name>
    <dbReference type="NCBI Taxonomy" id="59490"/>
    <lineage>
        <taxon>Eukaryota</taxon>
        <taxon>Viridiplantae</taxon>
        <taxon>Streptophyta</taxon>
        <taxon>Embryophyta</taxon>
        <taxon>Tracheophyta</taxon>
        <taxon>Spermatophyta</taxon>
        <taxon>Magnoliopsida</taxon>
        <taxon>eudicotyledons</taxon>
        <taxon>Gunneridae</taxon>
        <taxon>Pentapetalae</taxon>
        <taxon>rosids</taxon>
        <taxon>fabids</taxon>
        <taxon>Rosales</taxon>
        <taxon>Rosaceae</taxon>
        <taxon>Rosoideae</taxon>
        <taxon>Rosoideae incertae sedis</taxon>
        <taxon>Rubus</taxon>
    </lineage>
</organism>
<evidence type="ECO:0000313" key="2">
    <source>
        <dbReference type="Proteomes" id="UP001457282"/>
    </source>
</evidence>
<comment type="caution">
    <text evidence="1">The sequence shown here is derived from an EMBL/GenBank/DDBJ whole genome shotgun (WGS) entry which is preliminary data.</text>
</comment>
<dbReference type="PANTHER" id="PTHR42853:SF1">
    <property type="entry name" value="ACETYL-COA CARBOXYTRANSFERASE"/>
    <property type="match status" value="1"/>
</dbReference>
<protein>
    <submittedName>
        <fullName evidence="1">Uncharacterized protein</fullName>
    </submittedName>
</protein>
<dbReference type="PANTHER" id="PTHR42853">
    <property type="entry name" value="ACETYL-COENZYME A CARBOXYLASE CARBOXYL TRANSFERASE SUBUNIT ALPHA"/>
    <property type="match status" value="1"/>
</dbReference>
<dbReference type="Proteomes" id="UP001457282">
    <property type="component" value="Unassembled WGS sequence"/>
</dbReference>
<dbReference type="AlphaFoldDB" id="A0AAW1VQA7"/>
<name>A0AAW1VQA7_RUBAR</name>
<proteinExistence type="predicted"/>
<sequence length="80" mass="9113">MEARKKELKAEINQKIPVELKAKMELLKNAEEKISKGEPMDKDLIEEVEQIKEELVEVLRAANLDIVGVTKKKVVTEPQS</sequence>
<evidence type="ECO:0000313" key="1">
    <source>
        <dbReference type="EMBL" id="KAK9910498.1"/>
    </source>
</evidence>
<dbReference type="GO" id="GO:0006633">
    <property type="term" value="P:fatty acid biosynthetic process"/>
    <property type="evidence" value="ECO:0007669"/>
    <property type="project" value="InterPro"/>
</dbReference>
<gene>
    <name evidence="1" type="ORF">M0R45_034457</name>
</gene>
<dbReference type="GO" id="GO:0009317">
    <property type="term" value="C:acetyl-CoA carboxylase complex"/>
    <property type="evidence" value="ECO:0007669"/>
    <property type="project" value="InterPro"/>
</dbReference>